<name>A0A1A9WJC3_9MUSC</name>
<evidence type="ECO:0000256" key="5">
    <source>
        <dbReference type="SAM" id="Phobius"/>
    </source>
</evidence>
<dbReference type="InterPro" id="IPR011547">
    <property type="entry name" value="SLC26A/SulP_dom"/>
</dbReference>
<dbReference type="EnsemblMetazoa" id="GBRI021901-RA">
    <property type="protein sequence ID" value="GBRI021901-PA"/>
    <property type="gene ID" value="GBRI021901"/>
</dbReference>
<keyword evidence="3 5" id="KW-1133">Transmembrane helix</keyword>
<dbReference type="GO" id="GO:0055085">
    <property type="term" value="P:transmembrane transport"/>
    <property type="evidence" value="ECO:0007669"/>
    <property type="project" value="InterPro"/>
</dbReference>
<proteinExistence type="predicted"/>
<dbReference type="InterPro" id="IPR001902">
    <property type="entry name" value="SLC26A/SulP_fam"/>
</dbReference>
<reference evidence="7" key="2">
    <citation type="submission" date="2020-05" db="UniProtKB">
        <authorList>
            <consortium name="EnsemblMetazoa"/>
        </authorList>
    </citation>
    <scope>IDENTIFICATION</scope>
    <source>
        <strain evidence="7">IAEA</strain>
    </source>
</reference>
<keyword evidence="4 5" id="KW-0472">Membrane</keyword>
<dbReference type="VEuPathDB" id="VectorBase:GBRI021901"/>
<reference evidence="8" key="1">
    <citation type="submission" date="2014-03" db="EMBL/GenBank/DDBJ databases">
        <authorList>
            <person name="Aksoy S."/>
            <person name="Warren W."/>
            <person name="Wilson R.K."/>
        </authorList>
    </citation>
    <scope>NUCLEOTIDE SEQUENCE [LARGE SCALE GENOMIC DNA]</scope>
    <source>
        <strain evidence="8">IAEA</strain>
    </source>
</reference>
<feature type="transmembrane region" description="Helical" evidence="5">
    <location>
        <begin position="416"/>
        <end position="435"/>
    </location>
</feature>
<evidence type="ECO:0000256" key="4">
    <source>
        <dbReference type="ARBA" id="ARBA00023136"/>
    </source>
</evidence>
<keyword evidence="8" id="KW-1185">Reference proteome</keyword>
<feature type="transmembrane region" description="Helical" evidence="5">
    <location>
        <begin position="442"/>
        <end position="459"/>
    </location>
</feature>
<accession>A0A1A9WJC3</accession>
<dbReference type="AlphaFoldDB" id="A0A1A9WJC3"/>
<evidence type="ECO:0000256" key="3">
    <source>
        <dbReference type="ARBA" id="ARBA00022989"/>
    </source>
</evidence>
<feature type="transmembrane region" description="Helical" evidence="5">
    <location>
        <begin position="274"/>
        <end position="298"/>
    </location>
</feature>
<evidence type="ECO:0000313" key="7">
    <source>
        <dbReference type="EnsemblMetazoa" id="GBRI021901-PA"/>
    </source>
</evidence>
<feature type="transmembrane region" description="Helical" evidence="5">
    <location>
        <begin position="235"/>
        <end position="253"/>
    </location>
</feature>
<feature type="transmembrane region" description="Helical" evidence="5">
    <location>
        <begin position="492"/>
        <end position="524"/>
    </location>
</feature>
<dbReference type="PANTHER" id="PTHR11814">
    <property type="entry name" value="SULFATE TRANSPORTER"/>
    <property type="match status" value="1"/>
</dbReference>
<organism evidence="7 8">
    <name type="scientific">Glossina brevipalpis</name>
    <dbReference type="NCBI Taxonomy" id="37001"/>
    <lineage>
        <taxon>Eukaryota</taxon>
        <taxon>Metazoa</taxon>
        <taxon>Ecdysozoa</taxon>
        <taxon>Arthropoda</taxon>
        <taxon>Hexapoda</taxon>
        <taxon>Insecta</taxon>
        <taxon>Pterygota</taxon>
        <taxon>Neoptera</taxon>
        <taxon>Endopterygota</taxon>
        <taxon>Diptera</taxon>
        <taxon>Brachycera</taxon>
        <taxon>Muscomorpha</taxon>
        <taxon>Hippoboscoidea</taxon>
        <taxon>Glossinidae</taxon>
        <taxon>Glossina</taxon>
    </lineage>
</organism>
<evidence type="ECO:0000313" key="8">
    <source>
        <dbReference type="Proteomes" id="UP000091820"/>
    </source>
</evidence>
<feature type="transmembrane region" description="Helical" evidence="5">
    <location>
        <begin position="95"/>
        <end position="116"/>
    </location>
</feature>
<comment type="subcellular location">
    <subcellularLocation>
        <location evidence="1">Membrane</location>
        <topology evidence="1">Multi-pass membrane protein</topology>
    </subcellularLocation>
</comment>
<feature type="domain" description="SLC26A/SulP transporter" evidence="6">
    <location>
        <begin position="93"/>
        <end position="454"/>
    </location>
</feature>
<feature type="transmembrane region" description="Helical" evidence="5">
    <location>
        <begin position="344"/>
        <end position="367"/>
    </location>
</feature>
<keyword evidence="2 5" id="KW-0812">Transmembrane</keyword>
<sequence length="643" mass="71835">MVFKRSLKLTKIKVNNIFKVSDKSEENNENLEYVETFRKNDEGLPMKSAQYFEDTEQVAVKLKYEKPKEPNWIFRRIYILTWIRHYDREKAISDLIAGITLGLTIIPQSIAYAALAGRTSEYGLYTAFIGSIMYVFFGTIPQVSIGPTSLMSLMVLQYCYEKPIEIVIVLAFLAGCVELLMGIFQLGFIVSFIPSAVTKGFTTGTSIIVALCQVKNLLGVKLKGIPAPKAFFENIQLADAVVGITCFMILLSLRQLSSVTFKNDTLTTRRLKKLLWYISISRNALVVFTCGLIAYLWIQRSSLEAIPITLSSKVDSGIPTIKLPPFAFVHNNRTYVFTDICRELGSGIIVVPIVAVLANVAIAKAFVKDGILDASQEMLTLGICNVAGSFFSAMPTCGAFTRSAVSQASGVRTPMAGIYTGVIVLSALSILTPYFQYIPKSSLSAVLIAAVIFMVGLYAQSHKRKNIFITVNSKQVDLKPLTELWKTNKKDFISWLGCLIVCLAAGVEMGLLYGIILNMIFVLLRLGKPKLEVSLKKSNNLIYVHIKPMSDIYYTGVEMIRSEIRSACFLYRNDFPIVLDCSRFMLFDATFLEMLNAVAKDLCKNNVLLILQFYPDKHKKFLNENINIRFTNDCVVSELIVKA</sequence>
<dbReference type="GO" id="GO:0016020">
    <property type="term" value="C:membrane"/>
    <property type="evidence" value="ECO:0007669"/>
    <property type="project" value="UniProtKB-SubCell"/>
</dbReference>
<protein>
    <recommendedName>
        <fullName evidence="6">SLC26A/SulP transporter domain-containing protein</fullName>
    </recommendedName>
</protein>
<evidence type="ECO:0000256" key="2">
    <source>
        <dbReference type="ARBA" id="ARBA00022692"/>
    </source>
</evidence>
<dbReference type="Pfam" id="PF00916">
    <property type="entry name" value="Sulfate_transp"/>
    <property type="match status" value="1"/>
</dbReference>
<dbReference type="Proteomes" id="UP000091820">
    <property type="component" value="Unassembled WGS sequence"/>
</dbReference>
<dbReference type="STRING" id="37001.A0A1A9WJC3"/>
<evidence type="ECO:0000259" key="6">
    <source>
        <dbReference type="Pfam" id="PF00916"/>
    </source>
</evidence>
<evidence type="ECO:0000256" key="1">
    <source>
        <dbReference type="ARBA" id="ARBA00004141"/>
    </source>
</evidence>
<feature type="transmembrane region" description="Helical" evidence="5">
    <location>
        <begin position="122"/>
        <end position="145"/>
    </location>
</feature>
<feature type="transmembrane region" description="Helical" evidence="5">
    <location>
        <begin position="166"/>
        <end position="193"/>
    </location>
</feature>